<dbReference type="Proteomes" id="UP001301140">
    <property type="component" value="Unassembled WGS sequence"/>
</dbReference>
<dbReference type="SUPFAM" id="SSF103473">
    <property type="entry name" value="MFS general substrate transporter"/>
    <property type="match status" value="1"/>
</dbReference>
<evidence type="ECO:0000259" key="9">
    <source>
        <dbReference type="PROSITE" id="PS50850"/>
    </source>
</evidence>
<dbReference type="GO" id="GO:0005886">
    <property type="term" value="C:plasma membrane"/>
    <property type="evidence" value="ECO:0007669"/>
    <property type="project" value="UniProtKB-SubCell"/>
</dbReference>
<feature type="transmembrane region" description="Helical" evidence="8">
    <location>
        <begin position="358"/>
        <end position="379"/>
    </location>
</feature>
<dbReference type="InterPro" id="IPR036259">
    <property type="entry name" value="MFS_trans_sf"/>
</dbReference>
<dbReference type="RefSeq" id="WP_327788259.1">
    <property type="nucleotide sequence ID" value="NZ_JARGEQ010000047.1"/>
</dbReference>
<evidence type="ECO:0000313" key="11">
    <source>
        <dbReference type="Proteomes" id="UP001301140"/>
    </source>
</evidence>
<dbReference type="PROSITE" id="PS50850">
    <property type="entry name" value="MFS"/>
    <property type="match status" value="1"/>
</dbReference>
<evidence type="ECO:0000256" key="5">
    <source>
        <dbReference type="ARBA" id="ARBA00022692"/>
    </source>
</evidence>
<evidence type="ECO:0000256" key="4">
    <source>
        <dbReference type="ARBA" id="ARBA00022475"/>
    </source>
</evidence>
<dbReference type="InterPro" id="IPR020846">
    <property type="entry name" value="MFS_dom"/>
</dbReference>
<feature type="domain" description="Major facilitator superfamily (MFS) profile" evidence="9">
    <location>
        <begin position="21"/>
        <end position="410"/>
    </location>
</feature>
<gene>
    <name evidence="10" type="ORF">PZ740_05505</name>
</gene>
<evidence type="ECO:0000256" key="2">
    <source>
        <dbReference type="ARBA" id="ARBA00006236"/>
    </source>
</evidence>
<reference evidence="10 11" key="1">
    <citation type="submission" date="2023-03" db="EMBL/GenBank/DDBJ databases">
        <title>YIM 152171 draft genome.</title>
        <authorList>
            <person name="Yang Z."/>
        </authorList>
    </citation>
    <scope>NUCLEOTIDE SEQUENCE [LARGE SCALE GENOMIC DNA]</scope>
    <source>
        <strain evidence="10 11">YIM 152171</strain>
    </source>
</reference>
<feature type="transmembrane region" description="Helical" evidence="8">
    <location>
        <begin position="114"/>
        <end position="135"/>
    </location>
</feature>
<feature type="transmembrane region" description="Helical" evidence="8">
    <location>
        <begin position="21"/>
        <end position="38"/>
    </location>
</feature>
<dbReference type="EMBL" id="JARGEQ010000047">
    <property type="protein sequence ID" value="MDF1585838.1"/>
    <property type="molecule type" value="Genomic_DNA"/>
</dbReference>
<feature type="transmembrane region" description="Helical" evidence="8">
    <location>
        <begin position="58"/>
        <end position="77"/>
    </location>
</feature>
<proteinExistence type="inferred from homology"/>
<keyword evidence="6 8" id="KW-1133">Transmembrane helix</keyword>
<feature type="transmembrane region" description="Helical" evidence="8">
    <location>
        <begin position="228"/>
        <end position="257"/>
    </location>
</feature>
<feature type="transmembrane region" description="Helical" evidence="8">
    <location>
        <begin position="177"/>
        <end position="197"/>
    </location>
</feature>
<evidence type="ECO:0000313" key="10">
    <source>
        <dbReference type="EMBL" id="MDF1585838.1"/>
    </source>
</evidence>
<feature type="transmembrane region" description="Helical" evidence="8">
    <location>
        <begin position="263"/>
        <end position="281"/>
    </location>
</feature>
<comment type="caution">
    <text evidence="10">The sequence shown here is derived from an EMBL/GenBank/DDBJ whole genome shotgun (WGS) entry which is preliminary data.</text>
</comment>
<comment type="similarity">
    <text evidence="2 8">Belongs to the major facilitator superfamily. Bcr/CmlA family.</text>
</comment>
<dbReference type="NCBIfam" id="TIGR00710">
    <property type="entry name" value="efflux_Bcr_CflA"/>
    <property type="match status" value="1"/>
</dbReference>
<feature type="transmembrane region" description="Helical" evidence="8">
    <location>
        <begin position="147"/>
        <end position="171"/>
    </location>
</feature>
<dbReference type="Gene3D" id="1.20.1720.10">
    <property type="entry name" value="Multidrug resistance protein D"/>
    <property type="match status" value="1"/>
</dbReference>
<dbReference type="PANTHER" id="PTHR23502:SF132">
    <property type="entry name" value="POLYAMINE TRANSPORTER 2-RELATED"/>
    <property type="match status" value="1"/>
</dbReference>
<dbReference type="GO" id="GO:1990961">
    <property type="term" value="P:xenobiotic detoxification by transmembrane export across the plasma membrane"/>
    <property type="evidence" value="ECO:0007669"/>
    <property type="project" value="InterPro"/>
</dbReference>
<evidence type="ECO:0000256" key="8">
    <source>
        <dbReference type="RuleBase" id="RU365088"/>
    </source>
</evidence>
<keyword evidence="7 8" id="KW-0472">Membrane</keyword>
<protein>
    <recommendedName>
        <fullName evidence="8">Bcr/CflA family efflux transporter</fullName>
    </recommendedName>
</protein>
<dbReference type="InterPro" id="IPR004812">
    <property type="entry name" value="Efflux_drug-R_Bcr/CmlA"/>
</dbReference>
<evidence type="ECO:0000256" key="3">
    <source>
        <dbReference type="ARBA" id="ARBA00022448"/>
    </source>
</evidence>
<keyword evidence="5 8" id="KW-0812">Transmembrane</keyword>
<accession>A0AAP3XPU5</accession>
<organism evidence="10 11">
    <name type="scientific">Marinimicrococcus flavescens</name>
    <dbReference type="NCBI Taxonomy" id="3031815"/>
    <lineage>
        <taxon>Bacteria</taxon>
        <taxon>Pseudomonadati</taxon>
        <taxon>Pseudomonadota</taxon>
        <taxon>Alphaproteobacteria</taxon>
        <taxon>Geminicoccales</taxon>
        <taxon>Geminicoccaceae</taxon>
        <taxon>Marinimicrococcus</taxon>
    </lineage>
</organism>
<feature type="transmembrane region" description="Helical" evidence="8">
    <location>
        <begin position="321"/>
        <end position="346"/>
    </location>
</feature>
<feature type="transmembrane region" description="Helical" evidence="8">
    <location>
        <begin position="293"/>
        <end position="315"/>
    </location>
</feature>
<comment type="subcellular location">
    <subcellularLocation>
        <location evidence="8">Cell inner membrane</location>
        <topology evidence="8">Multi-pass membrane protein</topology>
    </subcellularLocation>
    <subcellularLocation>
        <location evidence="1">Cell membrane</location>
        <topology evidence="1">Multi-pass membrane protein</topology>
    </subcellularLocation>
</comment>
<dbReference type="GO" id="GO:0042910">
    <property type="term" value="F:xenobiotic transmembrane transporter activity"/>
    <property type="evidence" value="ECO:0007669"/>
    <property type="project" value="InterPro"/>
</dbReference>
<keyword evidence="4" id="KW-1003">Cell membrane</keyword>
<dbReference type="Pfam" id="PF07690">
    <property type="entry name" value="MFS_1"/>
    <property type="match status" value="1"/>
</dbReference>
<keyword evidence="11" id="KW-1185">Reference proteome</keyword>
<keyword evidence="3 8" id="KW-0813">Transport</keyword>
<dbReference type="AlphaFoldDB" id="A0AAP3XPU5"/>
<feature type="transmembrane region" description="Helical" evidence="8">
    <location>
        <begin position="385"/>
        <end position="405"/>
    </location>
</feature>
<dbReference type="InterPro" id="IPR011701">
    <property type="entry name" value="MFS"/>
</dbReference>
<dbReference type="PANTHER" id="PTHR23502">
    <property type="entry name" value="MAJOR FACILITATOR SUPERFAMILY"/>
    <property type="match status" value="1"/>
</dbReference>
<evidence type="ECO:0000256" key="7">
    <source>
        <dbReference type="ARBA" id="ARBA00023136"/>
    </source>
</evidence>
<evidence type="ECO:0000256" key="6">
    <source>
        <dbReference type="ARBA" id="ARBA00022989"/>
    </source>
</evidence>
<keyword evidence="8" id="KW-0997">Cell inner membrane</keyword>
<sequence>MTVSSPAPENAGRRHLRPGSSAFIALVAALMTMTAMTIDINLPAIPALAEDLGTTLTLSQLTVTIFFFGFALGQAFWGPVSDRYGRKPAMLVGIVLYVLSSIACTFAGTIDQLLAMRFAQGFAAGAGAILGRAMIRDLFEGPQMARIMSLALAAFVTAPIIAPSIGAALLSLGSWRLIFALLAVYGLVLLVLCALLLPESLSQRNLRALHPSRLLDGYIAMARNRTSLVFGTVVTCGFCGLTIYLTNASAIFMSAYGMTAGKFGAVFAVVAMFSALGNLANARVVRHLPLVRAIGIGVGGAAAGIALNLAVASFWQPESGWALVPGFCLFFFFFGLIVANGTTLALQPHRHIAGAATSALGVAQTVVPATAASLVAASFDGTARPALLTTVLLLAAGGGVVAMHCRRQAERAG</sequence>
<evidence type="ECO:0000256" key="1">
    <source>
        <dbReference type="ARBA" id="ARBA00004651"/>
    </source>
</evidence>
<dbReference type="CDD" id="cd17320">
    <property type="entry name" value="MFS_MdfA_MDR_like"/>
    <property type="match status" value="1"/>
</dbReference>
<feature type="transmembrane region" description="Helical" evidence="8">
    <location>
        <begin position="89"/>
        <end position="108"/>
    </location>
</feature>
<name>A0AAP3XPU5_9PROT</name>